<dbReference type="Proteomes" id="UP000719412">
    <property type="component" value="Unassembled WGS sequence"/>
</dbReference>
<proteinExistence type="predicted"/>
<feature type="compositionally biased region" description="Basic residues" evidence="1">
    <location>
        <begin position="17"/>
        <end position="31"/>
    </location>
</feature>
<feature type="region of interest" description="Disordered" evidence="1">
    <location>
        <begin position="1"/>
        <end position="47"/>
    </location>
</feature>
<evidence type="ECO:0000313" key="2">
    <source>
        <dbReference type="EMBL" id="KAH0814981.1"/>
    </source>
</evidence>
<evidence type="ECO:0000256" key="1">
    <source>
        <dbReference type="SAM" id="MobiDB-lite"/>
    </source>
</evidence>
<comment type="caution">
    <text evidence="2">The sequence shown here is derived from an EMBL/GenBank/DDBJ whole genome shotgun (WGS) entry which is preliminary data.</text>
</comment>
<accession>A0A8J6HHN9</accession>
<dbReference type="AlphaFoldDB" id="A0A8J6HHN9"/>
<organism evidence="2 3">
    <name type="scientific">Tenebrio molitor</name>
    <name type="common">Yellow mealworm beetle</name>
    <dbReference type="NCBI Taxonomy" id="7067"/>
    <lineage>
        <taxon>Eukaryota</taxon>
        <taxon>Metazoa</taxon>
        <taxon>Ecdysozoa</taxon>
        <taxon>Arthropoda</taxon>
        <taxon>Hexapoda</taxon>
        <taxon>Insecta</taxon>
        <taxon>Pterygota</taxon>
        <taxon>Neoptera</taxon>
        <taxon>Endopterygota</taxon>
        <taxon>Coleoptera</taxon>
        <taxon>Polyphaga</taxon>
        <taxon>Cucujiformia</taxon>
        <taxon>Tenebrionidae</taxon>
        <taxon>Tenebrio</taxon>
    </lineage>
</organism>
<evidence type="ECO:0000313" key="3">
    <source>
        <dbReference type="Proteomes" id="UP000719412"/>
    </source>
</evidence>
<reference evidence="2" key="2">
    <citation type="submission" date="2021-08" db="EMBL/GenBank/DDBJ databases">
        <authorList>
            <person name="Eriksson T."/>
        </authorList>
    </citation>
    <scope>NUCLEOTIDE SEQUENCE</scope>
    <source>
        <strain evidence="2">Stoneville</strain>
        <tissue evidence="2">Whole head</tissue>
    </source>
</reference>
<gene>
    <name evidence="2" type="ORF">GEV33_007807</name>
</gene>
<name>A0A8J6HHN9_TENMO</name>
<keyword evidence="3" id="KW-1185">Reference proteome</keyword>
<protein>
    <submittedName>
        <fullName evidence="2">Uncharacterized protein</fullName>
    </submittedName>
</protein>
<sequence>MRRSQVQLCRTCEKSAKRSARKTKKPFKKKPASVQSSDRFGPDRNVDVSLRTAHRKIVFYGKRNLRSSRRNTQKALMAKEGACSPSRIGHQVGTRIIRGIPDGRLWQRARSAAIFDHHWLARRRHHPRTGCTGAATRRVNK</sequence>
<dbReference type="EMBL" id="JABDTM020023691">
    <property type="protein sequence ID" value="KAH0814981.1"/>
    <property type="molecule type" value="Genomic_DNA"/>
</dbReference>
<reference evidence="2" key="1">
    <citation type="journal article" date="2020" name="J Insects Food Feed">
        <title>The yellow mealworm (Tenebrio molitor) genome: a resource for the emerging insects as food and feed industry.</title>
        <authorList>
            <person name="Eriksson T."/>
            <person name="Andere A."/>
            <person name="Kelstrup H."/>
            <person name="Emery V."/>
            <person name="Picard C."/>
        </authorList>
    </citation>
    <scope>NUCLEOTIDE SEQUENCE</scope>
    <source>
        <strain evidence="2">Stoneville</strain>
        <tissue evidence="2">Whole head</tissue>
    </source>
</reference>